<accession>A0A2T2WJN6</accession>
<dbReference type="SUPFAM" id="SSF51569">
    <property type="entry name" value="Aldolase"/>
    <property type="match status" value="1"/>
</dbReference>
<dbReference type="Gene3D" id="3.20.20.70">
    <property type="entry name" value="Aldolase class I"/>
    <property type="match status" value="1"/>
</dbReference>
<name>A0A2T2WJN6_9FIRM</name>
<evidence type="ECO:0000313" key="6">
    <source>
        <dbReference type="EMBL" id="PSR22442.1"/>
    </source>
</evidence>
<dbReference type="Pfam" id="PF00701">
    <property type="entry name" value="DHDPS"/>
    <property type="match status" value="1"/>
</dbReference>
<sequence>MVITGVWTAFPQCYDRDDRVLGQVITHLFEQGVSGLFLLGTTGQGPDYTVWERKNLTDRLLSLMSEPQQAIVAISANAASDVRELLEHAWQHEVRGIALTPPYYGTFAPEELVHWAATVFQNLPKSGEIYLYNMPLASPTRWSIPVVSAIDEMIGVDGIKDSSGDVAQLREYMRWSQHKNASVLVGNERLTLYHYLSGGHGVVSGLSAACPELVVKLVKQCEMGQWSEARNTQAEVNRRLDEVQGSTLRASVRALVELMEKNGILLLSSNSGFKGVR</sequence>
<feature type="binding site" evidence="5">
    <location>
        <position position="42"/>
    </location>
    <ligand>
        <name>pyruvate</name>
        <dbReference type="ChEBI" id="CHEBI:15361"/>
    </ligand>
</feature>
<gene>
    <name evidence="6" type="ORF">C7B45_06905</name>
</gene>
<reference evidence="6 7" key="1">
    <citation type="journal article" date="2014" name="BMC Genomics">
        <title>Comparison of environmental and isolate Sulfobacillus genomes reveals diverse carbon, sulfur, nitrogen, and hydrogen metabolisms.</title>
        <authorList>
            <person name="Justice N.B."/>
            <person name="Norman A."/>
            <person name="Brown C.T."/>
            <person name="Singh A."/>
            <person name="Thomas B.C."/>
            <person name="Banfield J.F."/>
        </authorList>
    </citation>
    <scope>NUCLEOTIDE SEQUENCE [LARGE SCALE GENOMIC DNA]</scope>
    <source>
        <strain evidence="6">AMDSBA3</strain>
    </source>
</reference>
<dbReference type="SMART" id="SM01130">
    <property type="entry name" value="DHDPS"/>
    <property type="match status" value="1"/>
</dbReference>
<dbReference type="EMBL" id="PXYV01000017">
    <property type="protein sequence ID" value="PSR22442.1"/>
    <property type="molecule type" value="Genomic_DNA"/>
</dbReference>
<dbReference type="CDD" id="cd00408">
    <property type="entry name" value="DHDPS-like"/>
    <property type="match status" value="1"/>
</dbReference>
<dbReference type="Proteomes" id="UP000241848">
    <property type="component" value="Unassembled WGS sequence"/>
</dbReference>
<evidence type="ECO:0000256" key="3">
    <source>
        <dbReference type="PIRNR" id="PIRNR001365"/>
    </source>
</evidence>
<evidence type="ECO:0000256" key="2">
    <source>
        <dbReference type="ARBA" id="ARBA00023239"/>
    </source>
</evidence>
<dbReference type="PIRSF" id="PIRSF001365">
    <property type="entry name" value="DHDPS"/>
    <property type="match status" value="1"/>
</dbReference>
<evidence type="ECO:0000313" key="7">
    <source>
        <dbReference type="Proteomes" id="UP000241848"/>
    </source>
</evidence>
<comment type="caution">
    <text evidence="6">The sequence shown here is derived from an EMBL/GenBank/DDBJ whole genome shotgun (WGS) entry which is preliminary data.</text>
</comment>
<keyword evidence="2 3" id="KW-0456">Lyase</keyword>
<dbReference type="PANTHER" id="PTHR12128:SF66">
    <property type="entry name" value="4-HYDROXY-2-OXOGLUTARATE ALDOLASE, MITOCHONDRIAL"/>
    <property type="match status" value="1"/>
</dbReference>
<proteinExistence type="inferred from homology"/>
<comment type="similarity">
    <text evidence="1 3">Belongs to the DapA family.</text>
</comment>
<dbReference type="PANTHER" id="PTHR12128">
    <property type="entry name" value="DIHYDRODIPICOLINATE SYNTHASE"/>
    <property type="match status" value="1"/>
</dbReference>
<protein>
    <recommendedName>
        <fullName evidence="8">Dihydrodipicolinate synthase family protein</fullName>
    </recommendedName>
</protein>
<evidence type="ECO:0000256" key="4">
    <source>
        <dbReference type="PIRSR" id="PIRSR001365-1"/>
    </source>
</evidence>
<dbReference type="GO" id="GO:0008840">
    <property type="term" value="F:4-hydroxy-tetrahydrodipicolinate synthase activity"/>
    <property type="evidence" value="ECO:0007669"/>
    <property type="project" value="TreeGrafter"/>
</dbReference>
<feature type="active site" description="Schiff-base intermediate with substrate" evidence="4">
    <location>
        <position position="160"/>
    </location>
</feature>
<dbReference type="AlphaFoldDB" id="A0A2T2WJN6"/>
<dbReference type="InterPro" id="IPR013785">
    <property type="entry name" value="Aldolase_TIM"/>
</dbReference>
<feature type="binding site" evidence="5">
    <location>
        <position position="203"/>
    </location>
    <ligand>
        <name>pyruvate</name>
        <dbReference type="ChEBI" id="CHEBI:15361"/>
    </ligand>
</feature>
<feature type="active site" description="Proton donor/acceptor" evidence="4">
    <location>
        <position position="132"/>
    </location>
</feature>
<evidence type="ECO:0008006" key="8">
    <source>
        <dbReference type="Google" id="ProtNLM"/>
    </source>
</evidence>
<evidence type="ECO:0000256" key="5">
    <source>
        <dbReference type="PIRSR" id="PIRSR001365-2"/>
    </source>
</evidence>
<organism evidence="6 7">
    <name type="scientific">Sulfobacillus acidophilus</name>
    <dbReference type="NCBI Taxonomy" id="53633"/>
    <lineage>
        <taxon>Bacteria</taxon>
        <taxon>Bacillati</taxon>
        <taxon>Bacillota</taxon>
        <taxon>Clostridia</taxon>
        <taxon>Eubacteriales</taxon>
        <taxon>Clostridiales Family XVII. Incertae Sedis</taxon>
        <taxon>Sulfobacillus</taxon>
    </lineage>
</organism>
<dbReference type="InterPro" id="IPR002220">
    <property type="entry name" value="DapA-like"/>
</dbReference>
<evidence type="ECO:0000256" key="1">
    <source>
        <dbReference type="ARBA" id="ARBA00007592"/>
    </source>
</evidence>